<dbReference type="Pfam" id="PF12704">
    <property type="entry name" value="MacB_PCD"/>
    <property type="match status" value="1"/>
</dbReference>
<organism evidence="10 11">
    <name type="scientific">Nakamurella antarctica</name>
    <dbReference type="NCBI Taxonomy" id="1902245"/>
    <lineage>
        <taxon>Bacteria</taxon>
        <taxon>Bacillati</taxon>
        <taxon>Actinomycetota</taxon>
        <taxon>Actinomycetes</taxon>
        <taxon>Nakamurellales</taxon>
        <taxon>Nakamurellaceae</taxon>
        <taxon>Nakamurella</taxon>
    </lineage>
</organism>
<dbReference type="InterPro" id="IPR003838">
    <property type="entry name" value="ABC3_permease_C"/>
</dbReference>
<dbReference type="InterPro" id="IPR025857">
    <property type="entry name" value="MacB_PCD"/>
</dbReference>
<feature type="transmembrane region" description="Helical" evidence="7">
    <location>
        <begin position="21"/>
        <end position="42"/>
    </location>
</feature>
<dbReference type="PANTHER" id="PTHR30572:SF4">
    <property type="entry name" value="ABC TRANSPORTER PERMEASE YTRF"/>
    <property type="match status" value="1"/>
</dbReference>
<feature type="transmembrane region" description="Helical" evidence="7">
    <location>
        <begin position="365"/>
        <end position="386"/>
    </location>
</feature>
<reference evidence="10 11" key="1">
    <citation type="submission" date="2018-11" db="EMBL/GenBank/DDBJ databases">
        <authorList>
            <person name="Da X."/>
        </authorList>
    </citation>
    <scope>NUCLEOTIDE SEQUENCE [LARGE SCALE GENOMIC DNA]</scope>
    <source>
        <strain evidence="10 11">S14-144</strain>
    </source>
</reference>
<feature type="transmembrane region" description="Helical" evidence="7">
    <location>
        <begin position="325"/>
        <end position="353"/>
    </location>
</feature>
<sequence length="401" mass="41232">MRLVDLADESVLGISIKTSRLILTMMGTVVGIAALVATLGLGQTASGQITQRFDEAAATRIVVKPNNPQGMEGQEGAFVMPWNAADRVLELNGVAAAGTYSTVTTGKDKVSGVVLNDPAGANLLEIPVIAGSSGLLEAESGVVTDGRFFDSGHDERADRVVVLGSRAALKLAINRVSSRPSIFIGETPFAVIGIFDDVVRRDDLLDAVIIPNGTAANLYALSGPQELDIRTVVGAAQQVGKQAAVAVSPNRPESVRVNVPPAPGRLGNNVLGDVNALFLAFGAVALVVGGLGIANVTLLSVMERTGEIGLRRALGARKRHIAGQFLLESMITGLLGGLIGAALGVAAVVAVSATRDWTPILDLQIALLAPVLGSLIGLLAGAYPAIKAATIEPITALRRAS</sequence>
<dbReference type="PANTHER" id="PTHR30572">
    <property type="entry name" value="MEMBRANE COMPONENT OF TRANSPORTER-RELATED"/>
    <property type="match status" value="1"/>
</dbReference>
<keyword evidence="11" id="KW-1185">Reference proteome</keyword>
<comment type="subcellular location">
    <subcellularLocation>
        <location evidence="1">Cell membrane</location>
        <topology evidence="1">Multi-pass membrane protein</topology>
    </subcellularLocation>
</comment>
<dbReference type="Pfam" id="PF02687">
    <property type="entry name" value="FtsX"/>
    <property type="match status" value="1"/>
</dbReference>
<evidence type="ECO:0000256" key="1">
    <source>
        <dbReference type="ARBA" id="ARBA00004651"/>
    </source>
</evidence>
<keyword evidence="5 7" id="KW-0472">Membrane</keyword>
<dbReference type="OrthoDB" id="9780560at2"/>
<dbReference type="Proteomes" id="UP000268084">
    <property type="component" value="Chromosome"/>
</dbReference>
<dbReference type="AlphaFoldDB" id="A0A3G8ZQU9"/>
<comment type="similarity">
    <text evidence="6">Belongs to the ABC-4 integral membrane protein family.</text>
</comment>
<dbReference type="GO" id="GO:0022857">
    <property type="term" value="F:transmembrane transporter activity"/>
    <property type="evidence" value="ECO:0007669"/>
    <property type="project" value="TreeGrafter"/>
</dbReference>
<evidence type="ECO:0000256" key="4">
    <source>
        <dbReference type="ARBA" id="ARBA00022989"/>
    </source>
</evidence>
<evidence type="ECO:0000256" key="5">
    <source>
        <dbReference type="ARBA" id="ARBA00023136"/>
    </source>
</evidence>
<feature type="transmembrane region" description="Helical" evidence="7">
    <location>
        <begin position="276"/>
        <end position="302"/>
    </location>
</feature>
<dbReference type="GO" id="GO:0005886">
    <property type="term" value="C:plasma membrane"/>
    <property type="evidence" value="ECO:0007669"/>
    <property type="project" value="UniProtKB-SubCell"/>
</dbReference>
<evidence type="ECO:0000259" key="9">
    <source>
        <dbReference type="Pfam" id="PF12704"/>
    </source>
</evidence>
<keyword evidence="2" id="KW-1003">Cell membrane</keyword>
<evidence type="ECO:0000256" key="3">
    <source>
        <dbReference type="ARBA" id="ARBA00022692"/>
    </source>
</evidence>
<evidence type="ECO:0000313" key="10">
    <source>
        <dbReference type="EMBL" id="AZI59633.1"/>
    </source>
</evidence>
<evidence type="ECO:0000256" key="7">
    <source>
        <dbReference type="SAM" id="Phobius"/>
    </source>
</evidence>
<dbReference type="InterPro" id="IPR050250">
    <property type="entry name" value="Macrolide_Exporter_MacB"/>
</dbReference>
<accession>A0A3G8ZQU9</accession>
<evidence type="ECO:0000256" key="2">
    <source>
        <dbReference type="ARBA" id="ARBA00022475"/>
    </source>
</evidence>
<reference evidence="10 11" key="2">
    <citation type="submission" date="2018-12" db="EMBL/GenBank/DDBJ databases">
        <title>Nakamurella antarcticus sp. nov., isolated from Antarctica South Shetland Islands soil.</title>
        <authorList>
            <person name="Peng F."/>
        </authorList>
    </citation>
    <scope>NUCLEOTIDE SEQUENCE [LARGE SCALE GENOMIC DNA]</scope>
    <source>
        <strain evidence="10 11">S14-144</strain>
    </source>
</reference>
<feature type="domain" description="ABC3 transporter permease C-terminal" evidence="8">
    <location>
        <begin position="280"/>
        <end position="393"/>
    </location>
</feature>
<dbReference type="KEGG" id="nak:EH165_13840"/>
<dbReference type="EMBL" id="CP034170">
    <property type="protein sequence ID" value="AZI59633.1"/>
    <property type="molecule type" value="Genomic_DNA"/>
</dbReference>
<name>A0A3G8ZQU9_9ACTN</name>
<keyword evidence="4 7" id="KW-1133">Transmembrane helix</keyword>
<evidence type="ECO:0000256" key="6">
    <source>
        <dbReference type="ARBA" id="ARBA00038076"/>
    </source>
</evidence>
<feature type="domain" description="MacB-like periplasmic core" evidence="9">
    <location>
        <begin position="22"/>
        <end position="224"/>
    </location>
</feature>
<keyword evidence="3 7" id="KW-0812">Transmembrane</keyword>
<evidence type="ECO:0000259" key="8">
    <source>
        <dbReference type="Pfam" id="PF02687"/>
    </source>
</evidence>
<gene>
    <name evidence="10" type="ORF">EH165_13840</name>
</gene>
<evidence type="ECO:0000313" key="11">
    <source>
        <dbReference type="Proteomes" id="UP000268084"/>
    </source>
</evidence>
<protein>
    <submittedName>
        <fullName evidence="10">ABC transporter permease</fullName>
    </submittedName>
</protein>
<proteinExistence type="inferred from homology"/>